<dbReference type="SUPFAM" id="SSF48317">
    <property type="entry name" value="Acid phosphatase/Vanadium-dependent haloperoxidase"/>
    <property type="match status" value="1"/>
</dbReference>
<evidence type="ECO:0000259" key="2">
    <source>
        <dbReference type="SMART" id="SM00014"/>
    </source>
</evidence>
<dbReference type="SMART" id="SM00014">
    <property type="entry name" value="acidPPc"/>
    <property type="match status" value="1"/>
</dbReference>
<feature type="transmembrane region" description="Helical" evidence="1">
    <location>
        <begin position="64"/>
        <end position="85"/>
    </location>
</feature>
<sequence length="324" mass="35794">MTWAQTLHAEILFSNSPLEALHIPFLKALLDPLSVLFHYLGSTLFFMAIVSFVYICVDRRLGIRIALALLVAGILNGTCKALLAYPRPIGLPYPSELGLMEGSYGLPSGHVQTAVALYGTIFLHARRVWVRWVTAFLILFMPIARMYAGLHFLGDVIGGALLGLLVLLGLELLLRKFPFILEPGPTPELFSDEKRFKSYILAIIAVTIPSVLLQESGQPESTTKSWEQVISASGALAGFGISILLNQKAGRDWSRASGFTEFAARLGIVILGILVFYLLLGKILAWIAPENPVARYFRYGIVCFYIGYLSPFLLKRIRGGTYLQ</sequence>
<feature type="transmembrane region" description="Helical" evidence="1">
    <location>
        <begin position="132"/>
        <end position="150"/>
    </location>
</feature>
<feature type="transmembrane region" description="Helical" evidence="1">
    <location>
        <begin position="266"/>
        <end position="284"/>
    </location>
</feature>
<accession>A0ABV5BML8</accession>
<evidence type="ECO:0000313" key="4">
    <source>
        <dbReference type="Proteomes" id="UP001580391"/>
    </source>
</evidence>
<dbReference type="PANTHER" id="PTHR14969:SF13">
    <property type="entry name" value="AT30094P"/>
    <property type="match status" value="1"/>
</dbReference>
<feature type="transmembrane region" description="Helical" evidence="1">
    <location>
        <begin position="105"/>
        <end position="125"/>
    </location>
</feature>
<proteinExistence type="predicted"/>
<dbReference type="EMBL" id="JBHILJ010000003">
    <property type="protein sequence ID" value="MFB5736538.1"/>
    <property type="molecule type" value="Genomic_DNA"/>
</dbReference>
<feature type="domain" description="Phosphatidic acid phosphatase type 2/haloperoxidase" evidence="2">
    <location>
        <begin position="63"/>
        <end position="171"/>
    </location>
</feature>
<feature type="transmembrane region" description="Helical" evidence="1">
    <location>
        <begin position="225"/>
        <end position="245"/>
    </location>
</feature>
<evidence type="ECO:0000256" key="1">
    <source>
        <dbReference type="SAM" id="Phobius"/>
    </source>
</evidence>
<name>A0ABV5BML8_9LEPT</name>
<feature type="transmembrane region" description="Helical" evidence="1">
    <location>
        <begin position="156"/>
        <end position="175"/>
    </location>
</feature>
<comment type="caution">
    <text evidence="3">The sequence shown here is derived from an EMBL/GenBank/DDBJ whole genome shotgun (WGS) entry which is preliminary data.</text>
</comment>
<dbReference type="InterPro" id="IPR036938">
    <property type="entry name" value="PAP2/HPO_sf"/>
</dbReference>
<feature type="transmembrane region" description="Helical" evidence="1">
    <location>
        <begin position="36"/>
        <end position="57"/>
    </location>
</feature>
<evidence type="ECO:0000313" key="3">
    <source>
        <dbReference type="EMBL" id="MFB5736538.1"/>
    </source>
</evidence>
<feature type="transmembrane region" description="Helical" evidence="1">
    <location>
        <begin position="296"/>
        <end position="314"/>
    </location>
</feature>
<dbReference type="Proteomes" id="UP001580391">
    <property type="component" value="Unassembled WGS sequence"/>
</dbReference>
<gene>
    <name evidence="3" type="ORF">ACE5IX_08475</name>
</gene>
<protein>
    <submittedName>
        <fullName evidence="3">Phosphatase PAP2 family protein</fullName>
    </submittedName>
</protein>
<keyword evidence="4" id="KW-1185">Reference proteome</keyword>
<dbReference type="Gene3D" id="1.20.144.10">
    <property type="entry name" value="Phosphatidic acid phosphatase type 2/haloperoxidase"/>
    <property type="match status" value="1"/>
</dbReference>
<feature type="transmembrane region" description="Helical" evidence="1">
    <location>
        <begin position="196"/>
        <end position="213"/>
    </location>
</feature>
<organism evidence="3 4">
    <name type="scientific">Leptospira wolffii</name>
    <dbReference type="NCBI Taxonomy" id="409998"/>
    <lineage>
        <taxon>Bacteria</taxon>
        <taxon>Pseudomonadati</taxon>
        <taxon>Spirochaetota</taxon>
        <taxon>Spirochaetia</taxon>
        <taxon>Leptospirales</taxon>
        <taxon>Leptospiraceae</taxon>
        <taxon>Leptospira</taxon>
    </lineage>
</organism>
<keyword evidence="1" id="KW-0472">Membrane</keyword>
<dbReference type="RefSeq" id="WP_135698947.1">
    <property type="nucleotide sequence ID" value="NZ_JBHILI010000004.1"/>
</dbReference>
<keyword evidence="1" id="KW-0812">Transmembrane</keyword>
<keyword evidence="1" id="KW-1133">Transmembrane helix</keyword>
<reference evidence="3 4" key="1">
    <citation type="submission" date="2024-09" db="EMBL/GenBank/DDBJ databases">
        <title>Taxonomic and Genotyping Characterization of Leptospira Strains isolated from Multiple Sources in Colombia highlights the importance of intermediate species.</title>
        <authorList>
            <person name="Torres Higuera L."/>
            <person name="Rojas Tapias D."/>
            <person name="Jimenez Velasquez S."/>
            <person name="Renjifo Ibanez C."/>
        </authorList>
    </citation>
    <scope>NUCLEOTIDE SEQUENCE [LARGE SCALE GENOMIC DNA]</scope>
    <source>
        <strain evidence="3 4">Lep080</strain>
    </source>
</reference>
<dbReference type="Pfam" id="PF01569">
    <property type="entry name" value="PAP2"/>
    <property type="match status" value="1"/>
</dbReference>
<dbReference type="PANTHER" id="PTHR14969">
    <property type="entry name" value="SPHINGOSINE-1-PHOSPHATE PHOSPHOHYDROLASE"/>
    <property type="match status" value="1"/>
</dbReference>
<dbReference type="InterPro" id="IPR000326">
    <property type="entry name" value="PAP2/HPO"/>
</dbReference>